<evidence type="ECO:0000256" key="3">
    <source>
        <dbReference type="ARBA" id="ARBA00023239"/>
    </source>
</evidence>
<dbReference type="EMBL" id="CP159485">
    <property type="protein sequence ID" value="XCI28643.1"/>
    <property type="molecule type" value="Genomic_DNA"/>
</dbReference>
<evidence type="ECO:0000256" key="2">
    <source>
        <dbReference type="ARBA" id="ARBA00022833"/>
    </source>
</evidence>
<gene>
    <name evidence="7" type="ORF">PRVXH_002608</name>
</gene>
<dbReference type="NCBIfam" id="TIGR01859">
    <property type="entry name" value="fruc_bis_ald"/>
    <property type="match status" value="1"/>
</dbReference>
<keyword evidence="1 6" id="KW-0479">Metal-binding</keyword>
<dbReference type="PANTHER" id="PTHR30304">
    <property type="entry name" value="D-TAGATOSE-1,6-BISPHOSPHATE ALDOLASE"/>
    <property type="match status" value="1"/>
</dbReference>
<feature type="binding site" evidence="6">
    <location>
        <position position="104"/>
    </location>
    <ligand>
        <name>Zn(2+)</name>
        <dbReference type="ChEBI" id="CHEBI:29105"/>
        <label>2</label>
    </ligand>
</feature>
<feature type="binding site" evidence="5">
    <location>
        <position position="181"/>
    </location>
    <ligand>
        <name>dihydroxyacetone phosphate</name>
        <dbReference type="ChEBI" id="CHEBI:57642"/>
    </ligand>
</feature>
<evidence type="ECO:0000256" key="4">
    <source>
        <dbReference type="PIRSR" id="PIRSR001359-1"/>
    </source>
</evidence>
<dbReference type="NCBIfam" id="TIGR00167">
    <property type="entry name" value="cbbA"/>
    <property type="match status" value="1"/>
</dbReference>
<evidence type="ECO:0000256" key="5">
    <source>
        <dbReference type="PIRSR" id="PIRSR001359-2"/>
    </source>
</evidence>
<dbReference type="AlphaFoldDB" id="A0AAU8HSU4"/>
<keyword evidence="2 6" id="KW-0862">Zinc</keyword>
<feature type="binding site" evidence="6">
    <location>
        <position position="83"/>
    </location>
    <ligand>
        <name>Zn(2+)</name>
        <dbReference type="ChEBI" id="CHEBI:29105"/>
        <label>1</label>
        <note>catalytic</note>
    </ligand>
</feature>
<feature type="binding site" evidence="6">
    <location>
        <position position="208"/>
    </location>
    <ligand>
        <name>Zn(2+)</name>
        <dbReference type="ChEBI" id="CHEBI:29105"/>
        <label>1</label>
        <note>catalytic</note>
    </ligand>
</feature>
<feature type="binding site" evidence="6">
    <location>
        <position position="180"/>
    </location>
    <ligand>
        <name>Zn(2+)</name>
        <dbReference type="ChEBI" id="CHEBI:29105"/>
        <label>1</label>
        <note>catalytic</note>
    </ligand>
</feature>
<dbReference type="Gene3D" id="3.20.20.70">
    <property type="entry name" value="Aldolase class I"/>
    <property type="match status" value="1"/>
</dbReference>
<feature type="binding site" evidence="6">
    <location>
        <position position="134"/>
    </location>
    <ligand>
        <name>Zn(2+)</name>
        <dbReference type="ChEBI" id="CHEBI:29105"/>
        <label>2</label>
    </ligand>
</feature>
<name>A0AAU8HSU4_9FIRM</name>
<protein>
    <submittedName>
        <fullName evidence="7">Class II fructose-1,6-bisphosphate aldolase</fullName>
        <ecNumber evidence="7">4.1.2.13</ecNumber>
    </submittedName>
</protein>
<dbReference type="PANTHER" id="PTHR30304:SF0">
    <property type="entry name" value="D-TAGATOSE-1,6-BISPHOSPHATE ALDOLASE SUBUNIT GATY-RELATED"/>
    <property type="match status" value="1"/>
</dbReference>
<evidence type="ECO:0000256" key="6">
    <source>
        <dbReference type="PIRSR" id="PIRSR001359-3"/>
    </source>
</evidence>
<feature type="binding site" evidence="5">
    <location>
        <begin position="209"/>
        <end position="211"/>
    </location>
    <ligand>
        <name>dihydroxyacetone phosphate</name>
        <dbReference type="ChEBI" id="CHEBI:57642"/>
    </ligand>
</feature>
<dbReference type="RefSeq" id="WP_353893195.1">
    <property type="nucleotide sequence ID" value="NZ_CP159485.1"/>
</dbReference>
<keyword evidence="3 7" id="KW-0456">Lyase</keyword>
<proteinExistence type="predicted"/>
<organism evidence="7">
    <name type="scientific">Proteinivorax hydrogeniformans</name>
    <dbReference type="NCBI Taxonomy" id="1826727"/>
    <lineage>
        <taxon>Bacteria</taxon>
        <taxon>Bacillati</taxon>
        <taxon>Bacillota</taxon>
        <taxon>Clostridia</taxon>
        <taxon>Eubacteriales</taxon>
        <taxon>Proteinivoracaceae</taxon>
        <taxon>Proteinivorax</taxon>
    </lineage>
</organism>
<dbReference type="InterPro" id="IPR013785">
    <property type="entry name" value="Aldolase_TIM"/>
</dbReference>
<reference evidence="7" key="2">
    <citation type="submission" date="2024-06" db="EMBL/GenBank/DDBJ databases">
        <authorList>
            <person name="Petrova K.O."/>
            <person name="Toshchakov S.V."/>
            <person name="Boltjanskaja Y.V."/>
            <person name="Kevbrin V.V."/>
        </authorList>
    </citation>
    <scope>NUCLEOTIDE SEQUENCE</scope>
    <source>
        <strain evidence="7">Z-710</strain>
    </source>
</reference>
<feature type="active site" description="Proton donor" evidence="4">
    <location>
        <position position="82"/>
    </location>
</feature>
<dbReference type="EC" id="4.1.2.13" evidence="7"/>
<reference evidence="7" key="1">
    <citation type="journal article" date="2018" name="Antonie Van Leeuwenhoek">
        <title>Proteinivorax hydrogeniformans sp. nov., an anaerobic, haloalkaliphilic bacterium fermenting proteinaceous compounds with high hydrogen production.</title>
        <authorList>
            <person name="Boltyanskaya Y."/>
            <person name="Detkova E."/>
            <person name="Pimenov N."/>
            <person name="Kevbrin V."/>
        </authorList>
    </citation>
    <scope>NUCLEOTIDE SEQUENCE</scope>
    <source>
        <strain evidence="7">Z-710</strain>
    </source>
</reference>
<sequence>MSLVTLRELLKDAQEKNYAVGAFNTNNMEIVQAIIEAAEEERSPVILQASQGGVKYAGLDYVVAMVEAAAKNATVPVALHLDHGTSFEQIIKCVRAGFSSVMFDGSKHPLEENIEKTAKVIEIAHAAGLSVEAELGKIGGTEDDITVSEEDAMMTNPEEAKYFVEKTNVDALAIAIGTAHGPYKGEPKLDFDRLKTIRSMVSTPLVLHGASGVGEESIKKVIELGITKINIDTDIRQAFTRGVQDVVNSKPEEYDPRKILGPAKEEMKKIIKEKMQLFGCANKA</sequence>
<dbReference type="GO" id="GO:0004332">
    <property type="term" value="F:fructose-bisphosphate aldolase activity"/>
    <property type="evidence" value="ECO:0007669"/>
    <property type="project" value="UniProtKB-EC"/>
</dbReference>
<dbReference type="Pfam" id="PF01116">
    <property type="entry name" value="F_bP_aldolase"/>
    <property type="match status" value="1"/>
</dbReference>
<evidence type="ECO:0000256" key="1">
    <source>
        <dbReference type="ARBA" id="ARBA00022723"/>
    </source>
</evidence>
<accession>A0AAU8HSU4</accession>
<dbReference type="GO" id="GO:0008270">
    <property type="term" value="F:zinc ion binding"/>
    <property type="evidence" value="ECO:0007669"/>
    <property type="project" value="InterPro"/>
</dbReference>
<feature type="binding site" evidence="5">
    <location>
        <begin position="230"/>
        <end position="233"/>
    </location>
    <ligand>
        <name>dihydroxyacetone phosphate</name>
        <dbReference type="ChEBI" id="CHEBI:57642"/>
    </ligand>
</feature>
<dbReference type="GO" id="GO:0006096">
    <property type="term" value="P:glycolytic process"/>
    <property type="evidence" value="ECO:0007669"/>
    <property type="project" value="InterPro"/>
</dbReference>
<dbReference type="PIRSF" id="PIRSF001359">
    <property type="entry name" value="F_bP_aldolase_II"/>
    <property type="match status" value="1"/>
</dbReference>
<evidence type="ECO:0000313" key="7">
    <source>
        <dbReference type="EMBL" id="XCI28643.1"/>
    </source>
</evidence>
<dbReference type="InterPro" id="IPR000771">
    <property type="entry name" value="FBA_II"/>
</dbReference>
<dbReference type="InterPro" id="IPR050246">
    <property type="entry name" value="Class_II_FBP_aldolase"/>
</dbReference>
<dbReference type="CDD" id="cd00947">
    <property type="entry name" value="TBP_aldolase_IIB"/>
    <property type="match status" value="1"/>
</dbReference>
<dbReference type="PROSITE" id="PS00806">
    <property type="entry name" value="ALDOLASE_CLASS_II_2"/>
    <property type="match status" value="1"/>
</dbReference>
<dbReference type="GO" id="GO:0030388">
    <property type="term" value="P:fructose 1,6-bisphosphate metabolic process"/>
    <property type="evidence" value="ECO:0007669"/>
    <property type="project" value="InterPro"/>
</dbReference>
<dbReference type="InterPro" id="IPR011289">
    <property type="entry name" value="Fruc_bis_ald_class-2"/>
</dbReference>
<dbReference type="NCBIfam" id="NF009497">
    <property type="entry name" value="PRK12857.1"/>
    <property type="match status" value="1"/>
</dbReference>
<comment type="cofactor">
    <cofactor evidence="6">
        <name>Zn(2+)</name>
        <dbReference type="ChEBI" id="CHEBI:29105"/>
    </cofactor>
    <text evidence="6">Binds 2 Zn(2+) ions per subunit. One is catalytic and the other provides a structural contribution.</text>
</comment>
<dbReference type="SUPFAM" id="SSF51569">
    <property type="entry name" value="Aldolase"/>
    <property type="match status" value="1"/>
</dbReference>